<name>A0A5C0UGJ9_9PROT</name>
<dbReference type="EMBL" id="CP043314">
    <property type="protein sequence ID" value="QEK38837.1"/>
    <property type="molecule type" value="Genomic_DNA"/>
</dbReference>
<gene>
    <name evidence="1" type="ORF">FZC36_00035</name>
</gene>
<evidence type="ECO:0000313" key="1">
    <source>
        <dbReference type="EMBL" id="QEK38837.1"/>
    </source>
</evidence>
<dbReference type="Proteomes" id="UP000324924">
    <property type="component" value="Chromosome"/>
</dbReference>
<keyword evidence="2" id="KW-1185">Reference proteome</keyword>
<organism evidence="1 2">
    <name type="scientific">Candidatus Nesciobacter abundans</name>
    <dbReference type="NCBI Taxonomy" id="2601668"/>
    <lineage>
        <taxon>Bacteria</taxon>
        <taxon>Pseudomonadati</taxon>
        <taxon>Pseudomonadota</taxon>
        <taxon>Alphaproteobacteria</taxon>
        <taxon>Holosporales</taxon>
        <taxon>Holosporaceae</taxon>
        <taxon>Candidatus Nesciobacter</taxon>
    </lineage>
</organism>
<proteinExistence type="predicted"/>
<dbReference type="AlphaFoldDB" id="A0A5C0UGJ9"/>
<accession>A0A5C0UGJ9</accession>
<dbReference type="KEGG" id="nabu:FZC36_00035"/>
<protein>
    <submittedName>
        <fullName evidence="1">Uncharacterized protein</fullName>
    </submittedName>
</protein>
<dbReference type="RefSeq" id="WP_148971960.1">
    <property type="nucleotide sequence ID" value="NZ_CP043314.1"/>
</dbReference>
<sequence>MKLLNNLLNKFYFLSRLLSKNIADFYFKNSIDSINNDKSIVKRTAASFSSLILCCMVFCSSVSKAELYEDLKGSHTLIGLTFAGTSNPKYGFKTKDMGYSDLEKYTERNNPFYGALSLNIVKVYRNIFSLSNCFEIGLMKNRMILALEGDKIEIKHKNFFGSFLISAGLSVVDKMEMYLSTGLNLCRFSNKAWLNGKEYEFSGKNLLLPHLVFRSGIRLMVHKRVTMDLFYIFSTSLEKEIRVRTIANEDIPAFKSNDDFNKKNFKLKSKFGMIGITANYKI</sequence>
<reference evidence="1 2" key="1">
    <citation type="submission" date="2019-08" db="EMBL/GenBank/DDBJ databases">
        <title>Highly reduced genomes of protist endosymbionts show evolutionary convergence.</title>
        <authorList>
            <person name="George E."/>
            <person name="Husnik F."/>
            <person name="Tashyreva D."/>
            <person name="Prokopchuk G."/>
            <person name="Horak A."/>
            <person name="Kwong W.K."/>
            <person name="Lukes J."/>
            <person name="Keeling P.J."/>
        </authorList>
    </citation>
    <scope>NUCLEOTIDE SEQUENCE [LARGE SCALE GENOMIC DNA]</scope>
    <source>
        <strain evidence="1">1604HC</strain>
    </source>
</reference>
<evidence type="ECO:0000313" key="2">
    <source>
        <dbReference type="Proteomes" id="UP000324924"/>
    </source>
</evidence>